<keyword evidence="1" id="KW-1133">Transmembrane helix</keyword>
<protein>
    <submittedName>
        <fullName evidence="2">Uncharacterized protein</fullName>
    </submittedName>
</protein>
<dbReference type="AlphaFoldDB" id="W7M540"/>
<keyword evidence="3" id="KW-1185">Reference proteome</keyword>
<dbReference type="VEuPathDB" id="FungiDB:FVEG_06706"/>
<feature type="transmembrane region" description="Helical" evidence="1">
    <location>
        <begin position="210"/>
        <end position="233"/>
    </location>
</feature>
<evidence type="ECO:0000313" key="3">
    <source>
        <dbReference type="Proteomes" id="UP000009096"/>
    </source>
</evidence>
<name>W7M540_GIBM7</name>
<dbReference type="RefSeq" id="XP_018752317.1">
    <property type="nucleotide sequence ID" value="XM_018895106.1"/>
</dbReference>
<dbReference type="EMBL" id="CM000584">
    <property type="protein sequence ID" value="EWG46126.1"/>
    <property type="molecule type" value="Genomic_DNA"/>
</dbReference>
<gene>
    <name evidence="2" type="ORF">FVEG_06706</name>
</gene>
<dbReference type="EMBL" id="DS022249">
    <property type="protein sequence ID" value="EWG46126.1"/>
    <property type="molecule type" value="Genomic_DNA"/>
</dbReference>
<organism evidence="2 3">
    <name type="scientific">Gibberella moniliformis (strain M3125 / FGSC 7600)</name>
    <name type="common">Maize ear and stalk rot fungus</name>
    <name type="synonym">Fusarium verticillioides</name>
    <dbReference type="NCBI Taxonomy" id="334819"/>
    <lineage>
        <taxon>Eukaryota</taxon>
        <taxon>Fungi</taxon>
        <taxon>Dikarya</taxon>
        <taxon>Ascomycota</taxon>
        <taxon>Pezizomycotina</taxon>
        <taxon>Sordariomycetes</taxon>
        <taxon>Hypocreomycetidae</taxon>
        <taxon>Hypocreales</taxon>
        <taxon>Nectriaceae</taxon>
        <taxon>Fusarium</taxon>
        <taxon>Fusarium fujikuroi species complex</taxon>
    </lineage>
</organism>
<proteinExistence type="predicted"/>
<keyword evidence="1" id="KW-0812">Transmembrane</keyword>
<dbReference type="GeneID" id="30064573"/>
<evidence type="ECO:0000313" key="2">
    <source>
        <dbReference type="EMBL" id="EWG46126.1"/>
    </source>
</evidence>
<dbReference type="Proteomes" id="UP000009096">
    <property type="component" value="Chromosome 7"/>
</dbReference>
<dbReference type="KEGG" id="fvr:FVEG_06706"/>
<dbReference type="OrthoDB" id="194358at2759"/>
<feature type="transmembrane region" description="Helical" evidence="1">
    <location>
        <begin position="43"/>
        <end position="64"/>
    </location>
</feature>
<accession>W7M540</accession>
<keyword evidence="1" id="KW-0472">Membrane</keyword>
<reference evidence="2 3" key="1">
    <citation type="journal article" date="2010" name="Nature">
        <title>Comparative genomics reveals mobile pathogenicity chromosomes in Fusarium.</title>
        <authorList>
            <person name="Ma L.J."/>
            <person name="van der Does H.C."/>
            <person name="Borkovich K.A."/>
            <person name="Coleman J.J."/>
            <person name="Daboussi M.J."/>
            <person name="Di Pietro A."/>
            <person name="Dufresne M."/>
            <person name="Freitag M."/>
            <person name="Grabherr M."/>
            <person name="Henrissat B."/>
            <person name="Houterman P.M."/>
            <person name="Kang S."/>
            <person name="Shim W.B."/>
            <person name="Woloshuk C."/>
            <person name="Xie X."/>
            <person name="Xu J.R."/>
            <person name="Antoniw J."/>
            <person name="Baker S.E."/>
            <person name="Bluhm B.H."/>
            <person name="Breakspear A."/>
            <person name="Brown D.W."/>
            <person name="Butchko R.A."/>
            <person name="Chapman S."/>
            <person name="Coulson R."/>
            <person name="Coutinho P.M."/>
            <person name="Danchin E.G."/>
            <person name="Diener A."/>
            <person name="Gale L.R."/>
            <person name="Gardiner D.M."/>
            <person name="Goff S."/>
            <person name="Hammond-Kosack K.E."/>
            <person name="Hilburn K."/>
            <person name="Hua-Van A."/>
            <person name="Jonkers W."/>
            <person name="Kazan K."/>
            <person name="Kodira C.D."/>
            <person name="Koehrsen M."/>
            <person name="Kumar L."/>
            <person name="Lee Y.H."/>
            <person name="Li L."/>
            <person name="Manners J.M."/>
            <person name="Miranda-Saavedra D."/>
            <person name="Mukherjee M."/>
            <person name="Park G."/>
            <person name="Park J."/>
            <person name="Park S.Y."/>
            <person name="Proctor R.H."/>
            <person name="Regev A."/>
            <person name="Ruiz-Roldan M.C."/>
            <person name="Sain D."/>
            <person name="Sakthikumar S."/>
            <person name="Sykes S."/>
            <person name="Schwartz D.C."/>
            <person name="Turgeon B.G."/>
            <person name="Wapinski I."/>
            <person name="Yoder O."/>
            <person name="Young S."/>
            <person name="Zeng Q."/>
            <person name="Zhou S."/>
            <person name="Galagan J."/>
            <person name="Cuomo C.A."/>
            <person name="Kistler H.C."/>
            <person name="Rep M."/>
        </authorList>
    </citation>
    <scope>NUCLEOTIDE SEQUENCE [LARGE SCALE GENOMIC DNA]</scope>
    <source>
        <strain evidence="3">M3125 / FGSC 7600</strain>
    </source>
</reference>
<feature type="transmembrane region" description="Helical" evidence="1">
    <location>
        <begin position="173"/>
        <end position="198"/>
    </location>
</feature>
<evidence type="ECO:0000256" key="1">
    <source>
        <dbReference type="SAM" id="Phobius"/>
    </source>
</evidence>
<sequence>MSEFKGDDFSNNLFSDLAPLLTLFGEQVTKQFLSMSMGWADNILLAMGPLGVITIVVSAIRVGGDKRLRALIGRARESQSVAEQELLSSTSENVCEMWNGQQIVRLIGDSEELKTLIATKDGAVYDIQTAMENELLMFNKDCHLDAEELRVLSNAAPNLALNVPNATAHLYELWGWAALSVLLQLFALVFPALATFFWQWENGGSTVQSYGYPCFSVGTVCLIMGIMMCGHVIEGVTEEIELEVSNDNAGKDAMIFCYQRGRTVGEQHFPSCAIFNSESVIKISRIGHNTKDYVLLTYCSSLLAVTGYIIQFVGFRALHWSATVVQLGVTLIITAIRAWVRRGLAGDPIVVLSPTLPDSHGLAWLTLLLIGKGQDKNNSPSEEGSGNVWELVSSAIDTRSPNIASGLTLKPYVPICERLSATLTGETSGRSHTRFSRDHEAIRSFVTMRKELPSTMVSTDVSSVSKTLGDLIENVMNFLSNTATVSWKNLSEDGDLDVSAANTPMILTWSFNVASARYSAEGLTDLLAKPLQFYLGSRAKSRRDLIGPETPPHWQLVNAEYLEAILPESRMFLGV</sequence>
<feature type="transmembrane region" description="Helical" evidence="1">
    <location>
        <begin position="293"/>
        <end position="314"/>
    </location>
</feature>